<evidence type="ECO:0000259" key="4">
    <source>
        <dbReference type="Pfam" id="PF00930"/>
    </source>
</evidence>
<protein>
    <submittedName>
        <fullName evidence="6">Dipeptidyl aminopeptidase/acylaminoacyl peptidase</fullName>
    </submittedName>
</protein>
<gene>
    <name evidence="6" type="ORF">EI77_01741</name>
</gene>
<name>A0A4R7S4C6_9BACT</name>
<dbReference type="InterPro" id="IPR001375">
    <property type="entry name" value="Peptidase_S9_cat"/>
</dbReference>
<dbReference type="SUPFAM" id="SSF53474">
    <property type="entry name" value="alpha/beta-Hydrolases"/>
    <property type="match status" value="1"/>
</dbReference>
<dbReference type="RefSeq" id="WP_133794664.1">
    <property type="nucleotide sequence ID" value="NZ_SOCA01000002.1"/>
</dbReference>
<evidence type="ECO:0000313" key="6">
    <source>
        <dbReference type="EMBL" id="TDU73272.1"/>
    </source>
</evidence>
<feature type="compositionally biased region" description="Polar residues" evidence="1">
    <location>
        <begin position="85"/>
        <end position="105"/>
    </location>
</feature>
<feature type="signal peptide" evidence="2">
    <location>
        <begin position="1"/>
        <end position="17"/>
    </location>
</feature>
<dbReference type="PANTHER" id="PTHR11731">
    <property type="entry name" value="PROTEASE FAMILY S9B,C DIPEPTIDYL-PEPTIDASE IV-RELATED"/>
    <property type="match status" value="1"/>
</dbReference>
<dbReference type="AlphaFoldDB" id="A0A4R7S4C6"/>
<dbReference type="InterPro" id="IPR024053">
    <property type="entry name" value="VHL_beta_dom"/>
</dbReference>
<dbReference type="InterPro" id="IPR029058">
    <property type="entry name" value="AB_hydrolase_fold"/>
</dbReference>
<dbReference type="Pfam" id="PF00930">
    <property type="entry name" value="DPPIV_N"/>
    <property type="match status" value="1"/>
</dbReference>
<feature type="region of interest" description="Disordered" evidence="1">
    <location>
        <begin position="73"/>
        <end position="111"/>
    </location>
</feature>
<keyword evidence="2" id="KW-0732">Signal</keyword>
<accession>A0A4R7S4C6</accession>
<proteinExistence type="predicted"/>
<dbReference type="GO" id="GO:0004177">
    <property type="term" value="F:aminopeptidase activity"/>
    <property type="evidence" value="ECO:0007669"/>
    <property type="project" value="UniProtKB-KW"/>
</dbReference>
<keyword evidence="6" id="KW-0645">Protease</keyword>
<feature type="domain" description="Peptidase S9 prolyl oligopeptidase catalytic" evidence="3">
    <location>
        <begin position="580"/>
        <end position="769"/>
    </location>
</feature>
<dbReference type="Gene3D" id="2.140.10.30">
    <property type="entry name" value="Dipeptidylpeptidase IV, N-terminal domain"/>
    <property type="match status" value="1"/>
</dbReference>
<dbReference type="SUPFAM" id="SSF82171">
    <property type="entry name" value="DPP6 N-terminal domain-like"/>
    <property type="match status" value="1"/>
</dbReference>
<dbReference type="GO" id="GO:0006508">
    <property type="term" value="P:proteolysis"/>
    <property type="evidence" value="ECO:0007669"/>
    <property type="project" value="InterPro"/>
</dbReference>
<evidence type="ECO:0000256" key="2">
    <source>
        <dbReference type="SAM" id="SignalP"/>
    </source>
</evidence>
<feature type="domain" description="Dipeptidylpeptidase IV N-terminal" evidence="4">
    <location>
        <begin position="234"/>
        <end position="491"/>
    </location>
</feature>
<evidence type="ECO:0000256" key="1">
    <source>
        <dbReference type="SAM" id="MobiDB-lite"/>
    </source>
</evidence>
<comment type="caution">
    <text evidence="6">The sequence shown here is derived from an EMBL/GenBank/DDBJ whole genome shotgun (WGS) entry which is preliminary data.</text>
</comment>
<dbReference type="PANTHER" id="PTHR11731:SF118">
    <property type="entry name" value="BLR1971 PROTEIN"/>
    <property type="match status" value="1"/>
</dbReference>
<dbReference type="Proteomes" id="UP000295662">
    <property type="component" value="Unassembled WGS sequence"/>
</dbReference>
<keyword evidence="6" id="KW-0031">Aminopeptidase</keyword>
<evidence type="ECO:0000313" key="7">
    <source>
        <dbReference type="Proteomes" id="UP000295662"/>
    </source>
</evidence>
<dbReference type="Pfam" id="PF00326">
    <property type="entry name" value="Peptidase_S9"/>
    <property type="match status" value="1"/>
</dbReference>
<dbReference type="Pfam" id="PF01847">
    <property type="entry name" value="VHL"/>
    <property type="match status" value="1"/>
</dbReference>
<organism evidence="6 7">
    <name type="scientific">Prosthecobacter fusiformis</name>
    <dbReference type="NCBI Taxonomy" id="48464"/>
    <lineage>
        <taxon>Bacteria</taxon>
        <taxon>Pseudomonadati</taxon>
        <taxon>Verrucomicrobiota</taxon>
        <taxon>Verrucomicrobiia</taxon>
        <taxon>Verrucomicrobiales</taxon>
        <taxon>Verrucomicrobiaceae</taxon>
        <taxon>Prosthecobacter</taxon>
    </lineage>
</organism>
<dbReference type="Gene3D" id="3.40.50.1820">
    <property type="entry name" value="alpha/beta hydrolase"/>
    <property type="match status" value="1"/>
</dbReference>
<keyword evidence="7" id="KW-1185">Reference proteome</keyword>
<dbReference type="GO" id="GO:0008236">
    <property type="term" value="F:serine-type peptidase activity"/>
    <property type="evidence" value="ECO:0007669"/>
    <property type="project" value="InterPro"/>
</dbReference>
<dbReference type="OrthoDB" id="9812921at2"/>
<keyword evidence="6" id="KW-0378">Hydrolase</keyword>
<evidence type="ECO:0000259" key="5">
    <source>
        <dbReference type="Pfam" id="PF01847"/>
    </source>
</evidence>
<reference evidence="6 7" key="1">
    <citation type="submission" date="2019-03" db="EMBL/GenBank/DDBJ databases">
        <title>Genomic Encyclopedia of Archaeal and Bacterial Type Strains, Phase II (KMG-II): from individual species to whole genera.</title>
        <authorList>
            <person name="Goeker M."/>
        </authorList>
    </citation>
    <scope>NUCLEOTIDE SEQUENCE [LARGE SCALE GENOMIC DNA]</scope>
    <source>
        <strain evidence="6 7">ATCC 25309</strain>
    </source>
</reference>
<dbReference type="InterPro" id="IPR050278">
    <property type="entry name" value="Serine_Prot_S9B/DPPIV"/>
</dbReference>
<sequence>MKLPLFAALLLTSPLFATTVDEALEAGKKWTNKIFRNEVQALWLDEDHFWYRLQTGPKSHEYVVVNAATGERKSASNGRGIGQPEQETLKTSDSQENEQASTNGGSETGIVFHNQLREPVKMIWIDPDGKHHVYEEVGPGGKFHQNTYAGHVWLVRDLQDKPLAVVTARPFHLDVEIDAISPVFVGAESKPKNPRASPDGRWNVSVVDGRVMLKDLHSGKTVPVKTGLPGRRVNEGITWAPDSSAFVFSSTEQVVKRKITIVDSSPEDQLQPKRLEIDYPKAGDPLPKPQPVIVRLTDKEPEVQAAATALFKNPFIQKSHFDIRWAKDSGEFYLDYNERGHQCYRILGVNAMTGEVRIVVEETSDTFIDHTQKTWRHWLEKSGELLWLSERDGWCHLWLYEIASGKVRQQVTSGRWVLRKVEHVDEEKRQVWFLASGLREEEDPYHEHLCRVNLDGTDFIQLTEGDGQHRIQWSPNKKYFIDVWSRADHPPVTELRRSKDGQLICTLEKADARALLATGWQMPERFVAKGRDGRTDIHGIIIKPASFDPAKSYPVVEQVYAGPHGAFTPKEFGILKRQHELAELGFIVVQADGMGTNHRGKEFHELCWKNLKDAGFPDRIAWIRAAAETRPWMDLSSIGIYGGSAGGQSAMRALLDHHDFYKVAVADCGCHDNRMDKIWWNEQWMGWPVDDSYKLNSNAEDAAKLQGQLLLIVGELDVNVDPASTYQVVRALQKAGKSFDFMPIIGTGHGAAETPYGSRLRMEFLKRHLLP</sequence>
<feature type="domain" description="von Hippel-Lindau disease tumour suppressor beta" evidence="5">
    <location>
        <begin position="102"/>
        <end position="165"/>
    </location>
</feature>
<dbReference type="InterPro" id="IPR002469">
    <property type="entry name" value="Peptidase_S9B_N"/>
</dbReference>
<dbReference type="EMBL" id="SOCA01000002">
    <property type="protein sequence ID" value="TDU73272.1"/>
    <property type="molecule type" value="Genomic_DNA"/>
</dbReference>
<evidence type="ECO:0000259" key="3">
    <source>
        <dbReference type="Pfam" id="PF00326"/>
    </source>
</evidence>
<feature type="chain" id="PRO_5020820455" evidence="2">
    <location>
        <begin position="18"/>
        <end position="771"/>
    </location>
</feature>